<organism evidence="6 7">
    <name type="scientific">Priapulus caudatus</name>
    <name type="common">Priapulid worm</name>
    <dbReference type="NCBI Taxonomy" id="37621"/>
    <lineage>
        <taxon>Eukaryota</taxon>
        <taxon>Metazoa</taxon>
        <taxon>Ecdysozoa</taxon>
        <taxon>Scalidophora</taxon>
        <taxon>Priapulida</taxon>
        <taxon>Priapulimorpha</taxon>
        <taxon>Priapulimorphida</taxon>
        <taxon>Priapulidae</taxon>
        <taxon>Priapulus</taxon>
    </lineage>
</organism>
<proteinExistence type="inferred from homology"/>
<sequence length="319" mass="37036">MVERKMATIPWKTAELDRQLPVLEIDIEAVLQPTDGVRVTRIGHATSLVQFDGINLLTNPVFSNRAVPRPFMRSWRYRLVPPNLHELLDKMKIHAVLITHNHLNSNSVIGLNSRFPDAWWFVPKGLDCWFKEKGCKNTKEMTWWQEEELPTHTNIKMAFTPAQHWCQRFLRDVNQVLVGSWAVIGPKHRFFFAADTGYCDVFKTIGEEYGPFDVATIPIGPYEPNWYELPQHVIAEEAVNIHMDIRAKQSVAILWRTFNLSNEAVATSRCRRTCTWLAQLPRRDVFIELKHGEHENFHQCRSTRKGIRTSLSPARDANR</sequence>
<keyword evidence="3" id="KW-1208">Phospholipid metabolism</keyword>
<keyword evidence="3" id="KW-0443">Lipid metabolism</keyword>
<evidence type="ECO:0000256" key="3">
    <source>
        <dbReference type="ARBA" id="ARBA00022668"/>
    </source>
</evidence>
<dbReference type="EC" id="3.1.4.54" evidence="2"/>
<accession>A0ABM1ENY1</accession>
<dbReference type="InterPro" id="IPR001279">
    <property type="entry name" value="Metallo-B-lactamas"/>
</dbReference>
<keyword evidence="3" id="KW-0595">Phospholipid degradation</keyword>
<evidence type="ECO:0000256" key="2">
    <source>
        <dbReference type="ARBA" id="ARBA00012279"/>
    </source>
</evidence>
<dbReference type="Proteomes" id="UP000695022">
    <property type="component" value="Unplaced"/>
</dbReference>
<evidence type="ECO:0000313" key="7">
    <source>
        <dbReference type="RefSeq" id="XP_014673902.1"/>
    </source>
</evidence>
<evidence type="ECO:0000256" key="1">
    <source>
        <dbReference type="ARBA" id="ARBA00010127"/>
    </source>
</evidence>
<dbReference type="SUPFAM" id="SSF56281">
    <property type="entry name" value="Metallo-hydrolase/oxidoreductase"/>
    <property type="match status" value="1"/>
</dbReference>
<dbReference type="Pfam" id="PF12706">
    <property type="entry name" value="Lactamase_B_2"/>
    <property type="match status" value="1"/>
</dbReference>
<dbReference type="PIRSF" id="PIRSF038896">
    <property type="entry name" value="NAPE-PLD"/>
    <property type="match status" value="1"/>
</dbReference>
<gene>
    <name evidence="7" type="primary">LOC106814130</name>
</gene>
<dbReference type="InterPro" id="IPR024884">
    <property type="entry name" value="NAPE-PLD"/>
</dbReference>
<dbReference type="RefSeq" id="XP_014673902.1">
    <property type="nucleotide sequence ID" value="XM_014818416.1"/>
</dbReference>
<protein>
    <recommendedName>
        <fullName evidence="2">N-acetylphosphatidylethanolamine-hydrolyzing phospholipase D</fullName>
        <ecNumber evidence="2">3.1.4.54</ecNumber>
    </recommendedName>
</protein>
<evidence type="ECO:0000259" key="5">
    <source>
        <dbReference type="Pfam" id="PF12706"/>
    </source>
</evidence>
<dbReference type="Gene3D" id="3.60.15.10">
    <property type="entry name" value="Ribonuclease Z/Hydroxyacylglutathione hydrolase-like"/>
    <property type="match status" value="1"/>
</dbReference>
<name>A0ABM1ENY1_PRICU</name>
<evidence type="ECO:0000256" key="4">
    <source>
        <dbReference type="ARBA" id="ARBA00048025"/>
    </source>
</evidence>
<comment type="similarity">
    <text evidence="1">Belongs to the NAPE-PLD family.</text>
</comment>
<dbReference type="GeneID" id="106814130"/>
<reference evidence="7" key="1">
    <citation type="submission" date="2025-08" db="UniProtKB">
        <authorList>
            <consortium name="RefSeq"/>
        </authorList>
    </citation>
    <scope>IDENTIFICATION</scope>
</reference>
<keyword evidence="3" id="KW-0442">Lipid degradation</keyword>
<keyword evidence="6" id="KW-1185">Reference proteome</keyword>
<evidence type="ECO:0000313" key="6">
    <source>
        <dbReference type="Proteomes" id="UP000695022"/>
    </source>
</evidence>
<feature type="domain" description="Metallo-beta-lactamase" evidence="5">
    <location>
        <begin position="55"/>
        <end position="253"/>
    </location>
</feature>
<dbReference type="PANTHER" id="PTHR15032:SF4">
    <property type="entry name" value="N-ACYL-PHOSPHATIDYLETHANOLAMINE-HYDROLYZING PHOSPHOLIPASE D"/>
    <property type="match status" value="1"/>
</dbReference>
<dbReference type="InterPro" id="IPR036866">
    <property type="entry name" value="RibonucZ/Hydroxyglut_hydro"/>
</dbReference>
<dbReference type="PANTHER" id="PTHR15032">
    <property type="entry name" value="N-ACYL-PHOSPHATIDYLETHANOLAMINE-HYDROLYZING PHOSPHOLIPASE D"/>
    <property type="match status" value="1"/>
</dbReference>
<comment type="catalytic activity">
    <reaction evidence="4">
        <text>N-(5Z,8Z,11Z,14Z-eicosatetraenoyl)-1,2-di-(9Z-octadecenoyl)-sn-glycero-3-phosphoethanolamine + H2O = N-(5Z,8Z,11Z,14Z-eicosatetraenoyl)-ethanolamine + 1,2-di-(9Z-octadecenoyl)-sn-glycero-3-phosphate + H(+)</text>
        <dbReference type="Rhea" id="RHEA:45528"/>
        <dbReference type="ChEBI" id="CHEBI:2700"/>
        <dbReference type="ChEBI" id="CHEBI:15377"/>
        <dbReference type="ChEBI" id="CHEBI:15378"/>
        <dbReference type="ChEBI" id="CHEBI:74546"/>
        <dbReference type="ChEBI" id="CHEBI:85277"/>
    </reaction>
    <physiologicalReaction direction="left-to-right" evidence="4">
        <dbReference type="Rhea" id="RHEA:45529"/>
    </physiologicalReaction>
</comment>